<keyword evidence="1" id="KW-0472">Membrane</keyword>
<dbReference type="InterPro" id="IPR045584">
    <property type="entry name" value="Pilin-like"/>
</dbReference>
<dbReference type="SUPFAM" id="SSF54523">
    <property type="entry name" value="Pili subunits"/>
    <property type="match status" value="1"/>
</dbReference>
<feature type="transmembrane region" description="Helical" evidence="1">
    <location>
        <begin position="12"/>
        <end position="31"/>
    </location>
</feature>
<organism evidence="2 3">
    <name type="scientific">Shewanella youngdeokensis</name>
    <dbReference type="NCBI Taxonomy" id="2999068"/>
    <lineage>
        <taxon>Bacteria</taxon>
        <taxon>Pseudomonadati</taxon>
        <taxon>Pseudomonadota</taxon>
        <taxon>Gammaproteobacteria</taxon>
        <taxon>Alteromonadales</taxon>
        <taxon>Shewanellaceae</taxon>
        <taxon>Shewanella</taxon>
    </lineage>
</organism>
<dbReference type="Pfam" id="PF07963">
    <property type="entry name" value="N_methyl"/>
    <property type="match status" value="1"/>
</dbReference>
<evidence type="ECO:0000313" key="3">
    <source>
        <dbReference type="Proteomes" id="UP001529491"/>
    </source>
</evidence>
<dbReference type="NCBIfam" id="TIGR02532">
    <property type="entry name" value="IV_pilin_GFxxxE"/>
    <property type="match status" value="1"/>
</dbReference>
<gene>
    <name evidence="2" type="ORF">RGE70_09480</name>
</gene>
<evidence type="ECO:0000313" key="2">
    <source>
        <dbReference type="EMBL" id="WOT03594.1"/>
    </source>
</evidence>
<keyword evidence="1" id="KW-1133">Transmembrane helix</keyword>
<dbReference type="Proteomes" id="UP001529491">
    <property type="component" value="Chromosome"/>
</dbReference>
<accession>A0ABZ0JV13</accession>
<keyword evidence="3" id="KW-1185">Reference proteome</keyword>
<name>A0ABZ0JV13_9GAMM</name>
<dbReference type="InterPro" id="IPR012902">
    <property type="entry name" value="N_methyl_site"/>
</dbReference>
<dbReference type="PROSITE" id="PS00409">
    <property type="entry name" value="PROKAR_NTER_METHYL"/>
    <property type="match status" value="1"/>
</dbReference>
<keyword evidence="1" id="KW-0812">Transmembrane</keyword>
<proteinExistence type="predicted"/>
<protein>
    <submittedName>
        <fullName evidence="2">Prepilin-type N-terminal cleavage/methylation domain-containing protein</fullName>
    </submittedName>
</protein>
<sequence>MRRNQGFTLIELVVVIIILGVIAVIAVPRFVDISEDAKASTMLSVGGAMESALSLLHSKAVIEGKDTGVDEITLSGVQVPLLNGYPAVNGQDSFVQLNTQVQVWFSIDSVGKNVIQSDPDAALFFIDKASGLNQIYIFFSDAPTSGNRTEYGCQVRYQNTQDDGPSVRVLTNEC</sequence>
<dbReference type="Gene3D" id="3.30.700.10">
    <property type="entry name" value="Glycoprotein, Type 4 Pilin"/>
    <property type="match status" value="1"/>
</dbReference>
<dbReference type="PANTHER" id="PTHR30093:SF7">
    <property type="entry name" value="MSHA MAJOR PILIN SUBUNIT MSHA"/>
    <property type="match status" value="1"/>
</dbReference>
<dbReference type="RefSeq" id="WP_310471220.1">
    <property type="nucleotide sequence ID" value="NZ_CP136522.1"/>
</dbReference>
<dbReference type="EMBL" id="CP136522">
    <property type="protein sequence ID" value="WOT03594.1"/>
    <property type="molecule type" value="Genomic_DNA"/>
</dbReference>
<dbReference type="PANTHER" id="PTHR30093">
    <property type="entry name" value="GENERAL SECRETION PATHWAY PROTEIN G"/>
    <property type="match status" value="1"/>
</dbReference>
<evidence type="ECO:0000256" key="1">
    <source>
        <dbReference type="SAM" id="Phobius"/>
    </source>
</evidence>
<reference evidence="2 3" key="1">
    <citation type="submission" date="2023-10" db="EMBL/GenBank/DDBJ databases">
        <title>Complete genome sequence of Shewanella sp. DAU334.</title>
        <authorList>
            <person name="Lee Y.-S."/>
            <person name="Jeong H.-R."/>
            <person name="Hwang E.-J."/>
            <person name="Choi Y.-L."/>
            <person name="Kim G.-D."/>
        </authorList>
    </citation>
    <scope>NUCLEOTIDE SEQUENCE [LARGE SCALE GENOMIC DNA]</scope>
    <source>
        <strain evidence="2 3">DAU334</strain>
    </source>
</reference>